<proteinExistence type="predicted"/>
<evidence type="ECO:0000313" key="2">
    <source>
        <dbReference type="Proteomes" id="UP000019146"/>
    </source>
</evidence>
<dbReference type="InterPro" id="IPR050778">
    <property type="entry name" value="Cueball_EGF_LRP_Nidogen"/>
</dbReference>
<dbReference type="SUPFAM" id="SSF63829">
    <property type="entry name" value="Calcium-dependent phosphotriesterase"/>
    <property type="match status" value="1"/>
</dbReference>
<dbReference type="GeneID" id="69974509"/>
<dbReference type="Proteomes" id="UP000019146">
    <property type="component" value="Plasmid unnamed"/>
</dbReference>
<evidence type="ECO:0000313" key="1">
    <source>
        <dbReference type="EMBL" id="ALL71116.1"/>
    </source>
</evidence>
<dbReference type="EMBL" id="CP012748">
    <property type="protein sequence ID" value="ALL71116.1"/>
    <property type="molecule type" value="Genomic_DNA"/>
</dbReference>
<sequence>MMEHALLDKPGEQAGASDDMRLYFLDHGGNRVLSAMSNGSHVEVLVNECCAGPDGIAIDAARGHLYWTNMGVPSRNDGFIMRCDPDGGDLTTIVPPGLTHTPKQLLIEPRGGHLYWCDREGMRVMRCRLDGSSLETLVQTGYGAHQQADARNWCVGLALDVEREQIYWTQKGATKSSTGRILRAPLNPRRRSVSPASRDDIETLFDHLPEPVDLELDAATMTLYWTDRGAPPLGNTLNRSRLQQRGQTGLHTEVLRGGFNEAIGLSVHPYRNVAYVSDLGGTIRRVSLDGSDTHVVLRDAGNLTGIVAV</sequence>
<gene>
    <name evidence="1" type="ORF">K788_0002057</name>
</gene>
<dbReference type="RefSeq" id="WP_051453846.1">
    <property type="nucleotide sequence ID" value="NZ_CP012748.1"/>
</dbReference>
<dbReference type="KEGG" id="bcai:K788_0002057"/>
<keyword evidence="1" id="KW-0449">Lipoprotein</keyword>
<dbReference type="InterPro" id="IPR000033">
    <property type="entry name" value="LDLR_classB_rpt"/>
</dbReference>
<keyword evidence="1" id="KW-0675">Receptor</keyword>
<dbReference type="AlphaFoldDB" id="A0A0P0RQH4"/>
<dbReference type="InterPro" id="IPR011042">
    <property type="entry name" value="6-blade_b-propeller_TolB-like"/>
</dbReference>
<reference evidence="1 2" key="1">
    <citation type="journal article" date="2014" name="Genome Announc.">
        <title>Draft Genome Sequence of the Haloacid-Degrading Burkholderia caribensis Strain MBA4.</title>
        <authorList>
            <person name="Pan Y."/>
            <person name="Kong K.F."/>
            <person name="Tsang J.S."/>
        </authorList>
    </citation>
    <scope>NUCLEOTIDE SEQUENCE [LARGE SCALE GENOMIC DNA]</scope>
    <source>
        <strain evidence="1 2">MBA4</strain>
        <plasmid evidence="2">Plasmid</plasmid>
    </source>
</reference>
<geneLocation type="plasmid" evidence="2"/>
<accession>A0A0P0RQH4</accession>
<dbReference type="PANTHER" id="PTHR46513">
    <property type="entry name" value="VITELLOGENIN RECEPTOR-LIKE PROTEIN-RELATED-RELATED"/>
    <property type="match status" value="1"/>
</dbReference>
<keyword evidence="1" id="KW-0614">Plasmid</keyword>
<name>A0A0P0RQH4_9BURK</name>
<dbReference type="Gene3D" id="2.120.10.30">
    <property type="entry name" value="TolB, C-terminal domain"/>
    <property type="match status" value="2"/>
</dbReference>
<protein>
    <submittedName>
        <fullName evidence="1">Low-density lipoprotein receptor repeat class B</fullName>
    </submittedName>
</protein>
<organism evidence="1 2">
    <name type="scientific">Paraburkholderia caribensis MBA4</name>
    <dbReference type="NCBI Taxonomy" id="1323664"/>
    <lineage>
        <taxon>Bacteria</taxon>
        <taxon>Pseudomonadati</taxon>
        <taxon>Pseudomonadota</taxon>
        <taxon>Betaproteobacteria</taxon>
        <taxon>Burkholderiales</taxon>
        <taxon>Burkholderiaceae</taxon>
        <taxon>Paraburkholderia</taxon>
    </lineage>
</organism>
<dbReference type="SMART" id="SM00135">
    <property type="entry name" value="LY"/>
    <property type="match status" value="5"/>
</dbReference>